<sequence>MTQVTPFAFDNTYVELPETFHADATPTPVADPKLIQFNTELAQELGIDLEQLEAADPALIFSGNELPEGSDPIAMAYSGHQFGNLNKYMGDGRAILLGEVVGNDQHHYGIQLKGPGRTPFSRRGDGRAAIGPVIREYLLSEAMHILGVPTTRALAAVSTGEHIVRQTQLRGAIITRTARSFVRVGMFQHFAIRGDYDGLKAMADYVIEHTYPELKTSDTPYLDLLNAVIERQAKLIAHWMQLGFIHGVMNTDNMSISGDTIDYGPCAFMDEYHPETVFSSIDSRGRYAYQNQPAAGHWDLCRLAESMAQLFSEDQDEAGKLAQEAINDFPKHYEKYWLTGMCQKLGLSEVIEGDLELVNDLLDVLDANEADFTLTFYHLSSALMDSTVNDQAIRDLFENSKPFEAWAERWRDRLATEYLTDEERQINMHKVNPLYIARNHLVEAVVRAAEDNADYAPFYEMLDVLKQPFTEQVGKDKYGLPPQKEEVVLRTFCGT</sequence>
<feature type="binding site" evidence="8">
    <location>
        <position position="93"/>
    </location>
    <ligand>
        <name>ATP</name>
        <dbReference type="ChEBI" id="CHEBI:30616"/>
    </ligand>
</feature>
<comment type="catalytic activity">
    <reaction evidence="8">
        <text>L-tyrosyl-[protein] + UTP = O-(5'-uridylyl)-L-tyrosyl-[protein] + diphosphate</text>
        <dbReference type="Rhea" id="RHEA:83887"/>
        <dbReference type="Rhea" id="RHEA-COMP:10136"/>
        <dbReference type="Rhea" id="RHEA-COMP:20238"/>
        <dbReference type="ChEBI" id="CHEBI:33019"/>
        <dbReference type="ChEBI" id="CHEBI:46398"/>
        <dbReference type="ChEBI" id="CHEBI:46858"/>
        <dbReference type="ChEBI" id="CHEBI:90602"/>
    </reaction>
</comment>
<dbReference type="RefSeq" id="WP_109823846.1">
    <property type="nucleotide sequence ID" value="NZ_QGKL01000035.1"/>
</dbReference>
<dbReference type="NCBIfam" id="NF000658">
    <property type="entry name" value="PRK00029.1"/>
    <property type="match status" value="1"/>
</dbReference>
<evidence type="ECO:0000256" key="4">
    <source>
        <dbReference type="ARBA" id="ARBA00022723"/>
    </source>
</evidence>
<keyword evidence="6 8" id="KW-0067">ATP-binding</keyword>
<feature type="binding site" evidence="8">
    <location>
        <position position="125"/>
    </location>
    <ligand>
        <name>ATP</name>
        <dbReference type="ChEBI" id="CHEBI:30616"/>
    </ligand>
</feature>
<feature type="binding site" evidence="8">
    <location>
        <position position="113"/>
    </location>
    <ligand>
        <name>ATP</name>
        <dbReference type="ChEBI" id="CHEBI:30616"/>
    </ligand>
</feature>
<protein>
    <recommendedName>
        <fullName evidence="8">Protein nucleotidyltransferase YdiU</fullName>
        <ecNumber evidence="8">2.7.7.-</ecNumber>
    </recommendedName>
    <alternativeName>
        <fullName evidence="8">Protein adenylyltransferase YdiU</fullName>
        <ecNumber evidence="8">2.7.7.108</ecNumber>
    </alternativeName>
    <alternativeName>
        <fullName evidence="8">Protein uridylyltransferase YdiU</fullName>
        <ecNumber evidence="8">2.7.7.-</ecNumber>
    </alternativeName>
</protein>
<keyword evidence="2 8" id="KW-0808">Transferase</keyword>
<accession>A0A317C9E8</accession>
<evidence type="ECO:0000256" key="7">
    <source>
        <dbReference type="ARBA" id="ARBA00022842"/>
    </source>
</evidence>
<keyword evidence="4 8" id="KW-0479">Metal-binding</keyword>
<keyword evidence="3 8" id="KW-0548">Nucleotidyltransferase</keyword>
<evidence type="ECO:0000256" key="5">
    <source>
        <dbReference type="ARBA" id="ARBA00022741"/>
    </source>
</evidence>
<dbReference type="EMBL" id="QGKL01000035">
    <property type="protein sequence ID" value="PWQ95234.1"/>
    <property type="molecule type" value="Genomic_DNA"/>
</dbReference>
<keyword evidence="5 8" id="KW-0547">Nucleotide-binding</keyword>
<dbReference type="EC" id="2.7.7.108" evidence="8"/>
<dbReference type="GO" id="GO:0030145">
    <property type="term" value="F:manganese ion binding"/>
    <property type="evidence" value="ECO:0007669"/>
    <property type="project" value="UniProtKB-UniRule"/>
</dbReference>
<feature type="binding site" evidence="8">
    <location>
        <position position="262"/>
    </location>
    <ligand>
        <name>Mg(2+)</name>
        <dbReference type="ChEBI" id="CHEBI:18420"/>
    </ligand>
</feature>
<dbReference type="EC" id="2.7.7.-" evidence="8"/>
<feature type="binding site" evidence="8">
    <location>
        <position position="92"/>
    </location>
    <ligand>
        <name>ATP</name>
        <dbReference type="ChEBI" id="CHEBI:30616"/>
    </ligand>
</feature>
<feature type="binding site" evidence="8">
    <location>
        <position position="126"/>
    </location>
    <ligand>
        <name>ATP</name>
        <dbReference type="ChEBI" id="CHEBI:30616"/>
    </ligand>
</feature>
<evidence type="ECO:0000313" key="10">
    <source>
        <dbReference type="Proteomes" id="UP000245506"/>
    </source>
</evidence>
<dbReference type="PANTHER" id="PTHR32057">
    <property type="entry name" value="PROTEIN ADENYLYLTRANSFERASE SELO, MITOCHONDRIAL"/>
    <property type="match status" value="1"/>
</dbReference>
<dbReference type="OrthoDB" id="9776281at2"/>
<keyword evidence="7 8" id="KW-0460">Magnesium</keyword>
<dbReference type="HAMAP" id="MF_00692">
    <property type="entry name" value="SelO"/>
    <property type="match status" value="1"/>
</dbReference>
<name>A0A317C9E8_9GAMM</name>
<comment type="caution">
    <text evidence="9">The sequence shown here is derived from an EMBL/GenBank/DDBJ whole genome shotgun (WGS) entry which is preliminary data.</text>
</comment>
<proteinExistence type="inferred from homology"/>
<comment type="cofactor">
    <cofactor evidence="8">
        <name>Mg(2+)</name>
        <dbReference type="ChEBI" id="CHEBI:18420"/>
    </cofactor>
    <cofactor evidence="8">
        <name>Mn(2+)</name>
        <dbReference type="ChEBI" id="CHEBI:29035"/>
    </cofactor>
</comment>
<comment type="similarity">
    <text evidence="1 8">Belongs to the SELO family.</text>
</comment>
<evidence type="ECO:0000256" key="2">
    <source>
        <dbReference type="ARBA" id="ARBA00022679"/>
    </source>
</evidence>
<feature type="binding site" evidence="8">
    <location>
        <position position="183"/>
    </location>
    <ligand>
        <name>ATP</name>
        <dbReference type="ChEBI" id="CHEBI:30616"/>
    </ligand>
</feature>
<comment type="catalytic activity">
    <reaction evidence="8">
        <text>L-seryl-[protein] + ATP = 3-O-(5'-adenylyl)-L-seryl-[protein] + diphosphate</text>
        <dbReference type="Rhea" id="RHEA:58120"/>
        <dbReference type="Rhea" id="RHEA-COMP:9863"/>
        <dbReference type="Rhea" id="RHEA-COMP:15073"/>
        <dbReference type="ChEBI" id="CHEBI:29999"/>
        <dbReference type="ChEBI" id="CHEBI:30616"/>
        <dbReference type="ChEBI" id="CHEBI:33019"/>
        <dbReference type="ChEBI" id="CHEBI:142516"/>
        <dbReference type="EC" id="2.7.7.108"/>
    </reaction>
</comment>
<feature type="active site" description="Proton acceptor" evidence="8">
    <location>
        <position position="252"/>
    </location>
</feature>
<comment type="catalytic activity">
    <reaction evidence="8">
        <text>L-seryl-[protein] + UTP = O-(5'-uridylyl)-L-seryl-[protein] + diphosphate</text>
        <dbReference type="Rhea" id="RHEA:64604"/>
        <dbReference type="Rhea" id="RHEA-COMP:9863"/>
        <dbReference type="Rhea" id="RHEA-COMP:16635"/>
        <dbReference type="ChEBI" id="CHEBI:29999"/>
        <dbReference type="ChEBI" id="CHEBI:33019"/>
        <dbReference type="ChEBI" id="CHEBI:46398"/>
        <dbReference type="ChEBI" id="CHEBI:156051"/>
    </reaction>
</comment>
<keyword evidence="10" id="KW-1185">Reference proteome</keyword>
<feature type="binding site" evidence="8">
    <location>
        <position position="262"/>
    </location>
    <ligand>
        <name>ATP</name>
        <dbReference type="ChEBI" id="CHEBI:30616"/>
    </ligand>
</feature>
<evidence type="ECO:0000313" key="9">
    <source>
        <dbReference type="EMBL" id="PWQ95234.1"/>
    </source>
</evidence>
<dbReference type="GO" id="GO:0005524">
    <property type="term" value="F:ATP binding"/>
    <property type="evidence" value="ECO:0007669"/>
    <property type="project" value="UniProtKB-UniRule"/>
</dbReference>
<evidence type="ECO:0000256" key="3">
    <source>
        <dbReference type="ARBA" id="ARBA00022695"/>
    </source>
</evidence>
<comment type="catalytic activity">
    <reaction evidence="8">
        <text>L-tyrosyl-[protein] + ATP = O-(5'-adenylyl)-L-tyrosyl-[protein] + diphosphate</text>
        <dbReference type="Rhea" id="RHEA:54288"/>
        <dbReference type="Rhea" id="RHEA-COMP:10136"/>
        <dbReference type="Rhea" id="RHEA-COMP:13846"/>
        <dbReference type="ChEBI" id="CHEBI:30616"/>
        <dbReference type="ChEBI" id="CHEBI:33019"/>
        <dbReference type="ChEBI" id="CHEBI:46858"/>
        <dbReference type="ChEBI" id="CHEBI:83624"/>
        <dbReference type="EC" id="2.7.7.108"/>
    </reaction>
</comment>
<dbReference type="Pfam" id="PF02696">
    <property type="entry name" value="SelO"/>
    <property type="match status" value="1"/>
</dbReference>
<organism evidence="9 10">
    <name type="scientific">Leucothrix arctica</name>
    <dbReference type="NCBI Taxonomy" id="1481894"/>
    <lineage>
        <taxon>Bacteria</taxon>
        <taxon>Pseudomonadati</taxon>
        <taxon>Pseudomonadota</taxon>
        <taxon>Gammaproteobacteria</taxon>
        <taxon>Thiotrichales</taxon>
        <taxon>Thiotrichaceae</taxon>
        <taxon>Leucothrix</taxon>
    </lineage>
</organism>
<dbReference type="AlphaFoldDB" id="A0A317C9E8"/>
<keyword evidence="8" id="KW-0464">Manganese</keyword>
<feature type="binding site" evidence="8">
    <location>
        <position position="90"/>
    </location>
    <ligand>
        <name>ATP</name>
        <dbReference type="ChEBI" id="CHEBI:30616"/>
    </ligand>
</feature>
<evidence type="ECO:0000256" key="1">
    <source>
        <dbReference type="ARBA" id="ARBA00009747"/>
    </source>
</evidence>
<comment type="catalytic activity">
    <reaction evidence="8">
        <text>L-histidyl-[protein] + UTP = N(tele)-(5'-uridylyl)-L-histidyl-[protein] + diphosphate</text>
        <dbReference type="Rhea" id="RHEA:83891"/>
        <dbReference type="Rhea" id="RHEA-COMP:9745"/>
        <dbReference type="Rhea" id="RHEA-COMP:20239"/>
        <dbReference type="ChEBI" id="CHEBI:29979"/>
        <dbReference type="ChEBI" id="CHEBI:33019"/>
        <dbReference type="ChEBI" id="CHEBI:46398"/>
        <dbReference type="ChEBI" id="CHEBI:233474"/>
    </reaction>
</comment>
<dbReference type="GO" id="GO:0070733">
    <property type="term" value="F:AMPylase activity"/>
    <property type="evidence" value="ECO:0007669"/>
    <property type="project" value="UniProtKB-EC"/>
</dbReference>
<dbReference type="PANTHER" id="PTHR32057:SF14">
    <property type="entry name" value="PROTEIN ADENYLYLTRANSFERASE SELO, MITOCHONDRIAL"/>
    <property type="match status" value="1"/>
</dbReference>
<feature type="binding site" evidence="8">
    <location>
        <position position="253"/>
    </location>
    <ligand>
        <name>Mg(2+)</name>
        <dbReference type="ChEBI" id="CHEBI:18420"/>
    </ligand>
</feature>
<feature type="binding site" evidence="8">
    <location>
        <position position="176"/>
    </location>
    <ligand>
        <name>ATP</name>
        <dbReference type="ChEBI" id="CHEBI:30616"/>
    </ligand>
</feature>
<comment type="catalytic activity">
    <reaction evidence="8">
        <text>L-threonyl-[protein] + ATP = 3-O-(5'-adenylyl)-L-threonyl-[protein] + diphosphate</text>
        <dbReference type="Rhea" id="RHEA:54292"/>
        <dbReference type="Rhea" id="RHEA-COMP:11060"/>
        <dbReference type="Rhea" id="RHEA-COMP:13847"/>
        <dbReference type="ChEBI" id="CHEBI:30013"/>
        <dbReference type="ChEBI" id="CHEBI:30616"/>
        <dbReference type="ChEBI" id="CHEBI:33019"/>
        <dbReference type="ChEBI" id="CHEBI:138113"/>
        <dbReference type="EC" id="2.7.7.108"/>
    </reaction>
</comment>
<dbReference type="InterPro" id="IPR003846">
    <property type="entry name" value="SelO"/>
</dbReference>
<gene>
    <name evidence="8" type="primary">ydiU</name>
    <name evidence="8" type="synonym">selO</name>
    <name evidence="9" type="ORF">DKT75_12885</name>
</gene>
<evidence type="ECO:0000256" key="8">
    <source>
        <dbReference type="HAMAP-Rule" id="MF_00692"/>
    </source>
</evidence>
<dbReference type="Proteomes" id="UP000245506">
    <property type="component" value="Unassembled WGS sequence"/>
</dbReference>
<reference evidence="9 10" key="1">
    <citation type="submission" date="2018-05" db="EMBL/GenBank/DDBJ databases">
        <title>Leucothrix arctica sp. nov., isolated from Arctic seawater.</title>
        <authorList>
            <person name="Choi A."/>
            <person name="Baek K."/>
        </authorList>
    </citation>
    <scope>NUCLEOTIDE SEQUENCE [LARGE SCALE GENOMIC DNA]</scope>
    <source>
        <strain evidence="9 10">IMCC9719</strain>
    </source>
</reference>
<evidence type="ECO:0000256" key="6">
    <source>
        <dbReference type="ARBA" id="ARBA00022840"/>
    </source>
</evidence>
<dbReference type="GO" id="GO:0000287">
    <property type="term" value="F:magnesium ion binding"/>
    <property type="evidence" value="ECO:0007669"/>
    <property type="project" value="UniProtKB-UniRule"/>
</dbReference>
<comment type="function">
    <text evidence="8">Nucleotidyltransferase involved in the post-translational modification of proteins. It can catalyze the addition of adenosine monophosphate (AMP) or uridine monophosphate (UMP) to a protein, resulting in modifications known as AMPylation and UMPylation.</text>
</comment>